<keyword evidence="2" id="KW-1185">Reference proteome</keyword>
<dbReference type="AGR" id="RGD:1585834"/>
<proteinExistence type="evidence at protein level"/>
<reference evidence="4" key="1">
    <citation type="journal article" date="2012" name="Nat. Commun.">
        <title>Quantitative maps of protein phosphorylation sites across 14 different rat organs and tissues.</title>
        <authorList>
            <person name="Lundby A."/>
            <person name="Secher A."/>
            <person name="Lage K."/>
            <person name="Nordsborg N.B."/>
            <person name="Dmytriyev A."/>
            <person name="Lundby C."/>
            <person name="Olsen J.V."/>
        </authorList>
    </citation>
    <scope>IDENTIFICATION BY MASS SPECTROMETRY [LARGE SCALE ANALYSIS]</scope>
</reference>
<dbReference type="HOGENOM" id="CLU_1488599_0_0_1"/>
<dbReference type="UCSC" id="RGD:1585834">
    <property type="organism name" value="rat"/>
</dbReference>
<dbReference type="OrthoDB" id="9617524at2759"/>
<name>D3ZHC6_RAT</name>
<dbReference type="PhosphoSitePlus" id="D3ZHC6"/>
<dbReference type="iPTMnet" id="D3ZHC6"/>
<accession>D3ZHC6</accession>
<protein>
    <submittedName>
        <fullName evidence="1">RIKEN cDNA 1700067P10 gene like</fullName>
    </submittedName>
</protein>
<dbReference type="PaxDb" id="10116-ENSRNOP00000058386"/>
<dbReference type="Bgee" id="ENSRNOG00000040095">
    <property type="expression patterns" value="Expressed in testis"/>
</dbReference>
<dbReference type="STRING" id="10116.ENSRNOP00000058386"/>
<dbReference type="RGD" id="1585834">
    <property type="gene designation" value="1700067P10Rikl"/>
</dbReference>
<reference evidence="1" key="3">
    <citation type="submission" date="2025-08" db="UniProtKB">
        <authorList>
            <consortium name="Ensembl"/>
        </authorList>
    </citation>
    <scope>IDENTIFICATION</scope>
    <source>
        <strain evidence="1">Brown Norway</strain>
    </source>
</reference>
<gene>
    <name evidence="1 3" type="primary">1700067P10Rikl</name>
</gene>
<reference evidence="1" key="2">
    <citation type="submission" date="2024-01" db="EMBL/GenBank/DDBJ databases">
        <title>GRCr8: a new rat reference genome assembly contstructed from accurate long reads and long range scaffolding.</title>
        <authorList>
            <person name="Doris P.A."/>
            <person name="Kalbfleisch T."/>
            <person name="Li K."/>
            <person name="Howe K."/>
            <person name="Wood J."/>
        </authorList>
    </citation>
    <scope>NUCLEOTIDE SEQUENCE [LARGE SCALE GENOMIC DNA]</scope>
    <source>
        <strain evidence="1">Brown Norway</strain>
    </source>
</reference>
<sequence length="195" mass="21791">MSVPIEDCMHEKKSMSLGKMEDDFEVRKARLYKGLRWKTQTQDVQHSHSPGNELCPSTEHASKVCLCGCSLRTKVVLHPRPDPLPAPRVPPSLPSERKTLVSRDTVFPVQLSNDSLKEKAEGKPQLLPWRDPVPLRQLVPMSVWPKGFIDPLPKLLPEKALSTLIHIEGIHIPRAVSPVMALGKDTKSSLPPLLK</sequence>
<organism evidence="1 2">
    <name type="scientific">Rattus norvegicus</name>
    <name type="common">Rat</name>
    <dbReference type="NCBI Taxonomy" id="10116"/>
    <lineage>
        <taxon>Eukaryota</taxon>
        <taxon>Metazoa</taxon>
        <taxon>Chordata</taxon>
        <taxon>Craniata</taxon>
        <taxon>Vertebrata</taxon>
        <taxon>Euteleostomi</taxon>
        <taxon>Mammalia</taxon>
        <taxon>Eutheria</taxon>
        <taxon>Euarchontoglires</taxon>
        <taxon>Glires</taxon>
        <taxon>Rodentia</taxon>
        <taxon>Myomorpha</taxon>
        <taxon>Muroidea</taxon>
        <taxon>Muridae</taxon>
        <taxon>Murinae</taxon>
        <taxon>Rattus</taxon>
    </lineage>
</organism>
<dbReference type="GeneTree" id="ENSGT01030000234811"/>
<dbReference type="Proteomes" id="UP000002494">
    <property type="component" value="Chromosome 9"/>
</dbReference>
<dbReference type="AlphaFoldDB" id="D3ZHC6"/>
<evidence type="ECO:0000313" key="1">
    <source>
        <dbReference type="Ensembl" id="ENSRNOP00000058386.2"/>
    </source>
</evidence>
<evidence type="ECO:0000313" key="3">
    <source>
        <dbReference type="RGD" id="1585834"/>
    </source>
</evidence>
<evidence type="ECO:0007829" key="4">
    <source>
        <dbReference type="PubMed" id="22673903"/>
    </source>
</evidence>
<evidence type="ECO:0000313" key="2">
    <source>
        <dbReference type="Proteomes" id="UP000002494"/>
    </source>
</evidence>
<reference evidence="1" key="4">
    <citation type="submission" date="2025-09" db="UniProtKB">
        <authorList>
            <consortium name="Ensembl"/>
        </authorList>
    </citation>
    <scope>IDENTIFICATION</scope>
    <source>
        <strain evidence="1">Brown Norway</strain>
    </source>
</reference>
<dbReference type="eggNOG" id="ENOG502TM6U">
    <property type="taxonomic scope" value="Eukaryota"/>
</dbReference>
<dbReference type="Ensembl" id="ENSRNOT00000061674.4">
    <property type="protein sequence ID" value="ENSRNOP00000058386.2"/>
    <property type="gene ID" value="ENSRNOG00000040095.4"/>
</dbReference>